<proteinExistence type="predicted"/>
<dbReference type="KEGG" id="talb:FTW19_10255"/>
<organism evidence="2 3">
    <name type="scientific">Terriglobus albidus</name>
    <dbReference type="NCBI Taxonomy" id="1592106"/>
    <lineage>
        <taxon>Bacteria</taxon>
        <taxon>Pseudomonadati</taxon>
        <taxon>Acidobacteriota</taxon>
        <taxon>Terriglobia</taxon>
        <taxon>Terriglobales</taxon>
        <taxon>Acidobacteriaceae</taxon>
        <taxon>Terriglobus</taxon>
    </lineage>
</organism>
<dbReference type="Proteomes" id="UP000321820">
    <property type="component" value="Chromosome"/>
</dbReference>
<reference evidence="2 3" key="1">
    <citation type="submission" date="2019-08" db="EMBL/GenBank/DDBJ databases">
        <title>Complete genome sequence of Terriglobus albidus strain ORNL.</title>
        <authorList>
            <person name="Podar M."/>
        </authorList>
    </citation>
    <scope>NUCLEOTIDE SEQUENCE [LARGE SCALE GENOMIC DNA]</scope>
    <source>
        <strain evidence="2 3">ORNL</strain>
    </source>
</reference>
<keyword evidence="3" id="KW-1185">Reference proteome</keyword>
<dbReference type="EMBL" id="CP042806">
    <property type="protein sequence ID" value="QEE28347.1"/>
    <property type="molecule type" value="Genomic_DNA"/>
</dbReference>
<evidence type="ECO:0000313" key="2">
    <source>
        <dbReference type="EMBL" id="QEE28347.1"/>
    </source>
</evidence>
<accession>A0A5B9EDC5</accession>
<evidence type="ECO:0000256" key="1">
    <source>
        <dbReference type="SAM" id="MobiDB-lite"/>
    </source>
</evidence>
<dbReference type="RefSeq" id="WP_147647537.1">
    <property type="nucleotide sequence ID" value="NZ_CP042806.1"/>
</dbReference>
<sequence length="247" mass="27067">MGVFQGNIPTSTRSNKGGSDSAAPDFGKLNPKAMTSATGLSGTDATDAKLIHGDRWQQIDGKQTEKIDKDLKTDVMENEEWTVHEDLNFKVNGKTTDNRIEDVKEYYHAESRFEYFGEHTDQHHEQDHQINPTHTFDILNVEGEFKTIDLAIKASSIEAKGLALDATVTKGESWVGKAEAWVASVGAGVFVNEAVIVDVGEKELEERLHGIDNKIAGLNAQVGVARTLIMPVRVGICIAVHIDSPWA</sequence>
<dbReference type="OrthoDB" id="126693at2"/>
<dbReference type="AlphaFoldDB" id="A0A5B9EDC5"/>
<name>A0A5B9EDC5_9BACT</name>
<gene>
    <name evidence="2" type="ORF">FTW19_10255</name>
</gene>
<evidence type="ECO:0000313" key="3">
    <source>
        <dbReference type="Proteomes" id="UP000321820"/>
    </source>
</evidence>
<feature type="region of interest" description="Disordered" evidence="1">
    <location>
        <begin position="1"/>
        <end position="45"/>
    </location>
</feature>
<protein>
    <submittedName>
        <fullName evidence="2">Uncharacterized protein</fullName>
    </submittedName>
</protein>
<feature type="compositionally biased region" description="Polar residues" evidence="1">
    <location>
        <begin position="7"/>
        <end position="18"/>
    </location>
</feature>
<feature type="compositionally biased region" description="Polar residues" evidence="1">
    <location>
        <begin position="33"/>
        <end position="44"/>
    </location>
</feature>